<dbReference type="NCBIfam" id="TIGR03696">
    <property type="entry name" value="Rhs_assc_core"/>
    <property type="match status" value="1"/>
</dbReference>
<dbReference type="InterPro" id="IPR050708">
    <property type="entry name" value="T6SS_VgrG/RHS"/>
</dbReference>
<dbReference type="Gene3D" id="2.180.10.10">
    <property type="entry name" value="RHS repeat-associated core"/>
    <property type="match status" value="2"/>
</dbReference>
<accession>A0ABU5DAQ7</accession>
<dbReference type="InterPro" id="IPR031325">
    <property type="entry name" value="RHS_repeat"/>
</dbReference>
<dbReference type="PANTHER" id="PTHR32305">
    <property type="match status" value="1"/>
</dbReference>
<dbReference type="InterPro" id="IPR006530">
    <property type="entry name" value="YD"/>
</dbReference>
<keyword evidence="2" id="KW-1185">Reference proteome</keyword>
<reference evidence="1 2" key="1">
    <citation type="submission" date="2023-11" db="EMBL/GenBank/DDBJ databases">
        <title>Paucibacter sp. nov., isolated from fresh soil in Korea.</title>
        <authorList>
            <person name="Le N.T.T."/>
        </authorList>
    </citation>
    <scope>NUCLEOTIDE SEQUENCE [LARGE SCALE GENOMIC DNA]</scope>
    <source>
        <strain evidence="1 2">R3-3</strain>
    </source>
</reference>
<organism evidence="1 2">
    <name type="scientific">Roseateles agri</name>
    <dbReference type="NCBI Taxonomy" id="3098619"/>
    <lineage>
        <taxon>Bacteria</taxon>
        <taxon>Pseudomonadati</taxon>
        <taxon>Pseudomonadota</taxon>
        <taxon>Betaproteobacteria</taxon>
        <taxon>Burkholderiales</taxon>
        <taxon>Sphaerotilaceae</taxon>
        <taxon>Roseateles</taxon>
    </lineage>
</organism>
<evidence type="ECO:0000313" key="1">
    <source>
        <dbReference type="EMBL" id="MDY0743357.1"/>
    </source>
</evidence>
<dbReference type="Proteomes" id="UP001285263">
    <property type="component" value="Unassembled WGS sequence"/>
</dbReference>
<name>A0ABU5DAQ7_9BURK</name>
<sequence>MNIVFTKALRATTSRQPILVDALIFLALTIFCGGVKAQTPTDPFHYSRTRSISYFPPGTTLAGLQSGELSQPVNPNLCVSTSYGYDPAFGNRTSITTSSCAGASNASVFTTRSEGVSYDAQGLFPQTSTNALSQAETTAFDPRFGLLTQWTDPNALTTSWSIDAFGRKTAERHPDGTSILVAYCIVGLGLDSSSNSSTGNGDPLNCPTVGQPGSPEVPTDAVSFVHSEPHDTNGNKMGPFVRIYIDRLGREVRRISESFDGSLQPGPYRGTMVVSDTTYSVYGARILQTQPYFLSTASSTTSGSSDVGVTAFKFDALGRTTAVYTVDDQGSLLASSPGAADFGQYGGKRRAAVLAFSYSDLKTAVTDDHGRVKTEERNAIGELVRVTDALGAQIAYQRDAFGNLLVTKDALQNVIEMSYDLVGHKLSSNDPDAGISNFCYDAFGQLVAQQNANMRVSGASTCPSAPTSGIVAQPVATWTTMAYDAAGRMRSRVEPEMTSTWYFEKNKDGGYCMAGSGAARGAGRLCETTTDSGLDRKYVYDNFGRPLGSRFDTGVGPSFATALTYDGATGRAVNQTYPTGLQVAYDYTALGYLEKLKLVTAITLNPLPSVGSNSGSGTGQVQGVSSPANSSLWQAQAVNAWGNVEFELFGNAVRGSSKYDPYYGRMIHATVGANTSSAPAMDLTFAWDSVGNLMSRSDGNGDTSSNGLSSGAVTDSFHYDALNRLSSYEVDAPGISGMSRTVALQYNALGMLLYKSDVGNYSYNSAGQAHPHAVQVVNGAAPITYNYDANGNLLAASDGKYRGIEYSSFNLPSSRAGVNASFAGIPNYVWQYDEDHQRVKEVRVDVSGTRTIWYMHPDNRGGLGFESEVETDGAISNRHFLNVGGRSIGVLVTTGPLIPLPTGQTSPTVVASATASKIEYWHRDYLGSLVATTDHTGAVTERYAYDPFGKRRHVDGNYDADGQVQADWNATRNWGSGRGFAGHEQMDDISLVHMNGRIFDPTLGVFLQADPLIQNITNLQAFHRYSYCGNSPLTCIDPTGYESEWLPPVLIKGPETAPLIDEQGWSLVEVPNVASGSGYLADKVVIYGRARTNIAPTPVITVVSFASTCGATCSTYIQAGRKTVRESPEQQVFRQARDVWQGSGCKSPTVSCSERNKTLYDYYYKYLEKRQALGNFDMDLLGVILPIGKVFQALRGGAAMAGGGAAAREIGWTSSSVRVADKALSQGASSVTVASRAEAEELFLGRYQGAGYRNSSGFDGVGTKQYFGSKQGTYHWDDVMGADGLVAGHAPGNPDSLLPHLQIAPIGGGSTVRIFFPW</sequence>
<evidence type="ECO:0000313" key="2">
    <source>
        <dbReference type="Proteomes" id="UP001285263"/>
    </source>
</evidence>
<dbReference type="PANTHER" id="PTHR32305:SF15">
    <property type="entry name" value="PROTEIN RHSA-RELATED"/>
    <property type="match status" value="1"/>
</dbReference>
<gene>
    <name evidence="1" type="ORF">SNE35_02510</name>
</gene>
<protein>
    <submittedName>
        <fullName evidence="1">RHS repeat-associated core domain-containing protein</fullName>
    </submittedName>
</protein>
<proteinExistence type="predicted"/>
<dbReference type="EMBL" id="JAXCLA010000001">
    <property type="protein sequence ID" value="MDY0743357.1"/>
    <property type="molecule type" value="Genomic_DNA"/>
</dbReference>
<dbReference type="RefSeq" id="WP_320421230.1">
    <property type="nucleotide sequence ID" value="NZ_JAXCLA010000001.1"/>
</dbReference>
<dbReference type="NCBIfam" id="TIGR01643">
    <property type="entry name" value="YD_repeat_2x"/>
    <property type="match status" value="1"/>
</dbReference>
<dbReference type="InterPro" id="IPR022385">
    <property type="entry name" value="Rhs_assc_core"/>
</dbReference>
<dbReference type="Pfam" id="PF05593">
    <property type="entry name" value="RHS_repeat"/>
    <property type="match status" value="2"/>
</dbReference>
<comment type="caution">
    <text evidence="1">The sequence shown here is derived from an EMBL/GenBank/DDBJ whole genome shotgun (WGS) entry which is preliminary data.</text>
</comment>